<dbReference type="GO" id="GO:0005737">
    <property type="term" value="C:cytoplasm"/>
    <property type="evidence" value="ECO:0007669"/>
    <property type="project" value="Ensembl"/>
</dbReference>
<dbReference type="GO" id="GO:0050434">
    <property type="term" value="P:positive regulation of viral transcription"/>
    <property type="evidence" value="ECO:0007669"/>
    <property type="project" value="Ensembl"/>
</dbReference>
<keyword evidence="3" id="KW-0472">Membrane</keyword>
<reference evidence="4" key="1">
    <citation type="submission" date="2025-08" db="UniProtKB">
        <authorList>
            <consortium name="Ensembl"/>
        </authorList>
    </citation>
    <scope>IDENTIFICATION</scope>
</reference>
<keyword evidence="3" id="KW-0812">Transmembrane</keyword>
<name>A0A674IV36_9SAUR</name>
<keyword evidence="3" id="KW-1133">Transmembrane helix</keyword>
<dbReference type="PANTHER" id="PTHR15304">
    <property type="entry name" value="MYOD FAMILY INHIBITOR"/>
    <property type="match status" value="1"/>
</dbReference>
<reference evidence="4" key="2">
    <citation type="submission" date="2025-09" db="UniProtKB">
        <authorList>
            <consortium name="Ensembl"/>
        </authorList>
    </citation>
    <scope>IDENTIFICATION</scope>
</reference>
<dbReference type="InParanoid" id="A0A674IV36"/>
<comment type="similarity">
    <text evidence="1">Belongs to the MDFI family.</text>
</comment>
<dbReference type="Proteomes" id="UP000472274">
    <property type="component" value="Unplaced"/>
</dbReference>
<dbReference type="Pfam" id="PF15316">
    <property type="entry name" value="MDFI"/>
    <property type="match status" value="1"/>
</dbReference>
<evidence type="ECO:0000313" key="4">
    <source>
        <dbReference type="Ensembl" id="ENSTMTP00000011269.1"/>
    </source>
</evidence>
<dbReference type="GO" id="GO:0030332">
    <property type="term" value="F:cyclin binding"/>
    <property type="evidence" value="ECO:0007669"/>
    <property type="project" value="Ensembl"/>
</dbReference>
<protein>
    <submittedName>
        <fullName evidence="4">MyoD family inhibitor domain containing</fullName>
    </submittedName>
</protein>
<feature type="compositionally biased region" description="Polar residues" evidence="2">
    <location>
        <begin position="45"/>
        <end position="59"/>
    </location>
</feature>
<evidence type="ECO:0000256" key="3">
    <source>
        <dbReference type="SAM" id="Phobius"/>
    </source>
</evidence>
<dbReference type="GeneTree" id="ENSGT00940000158685"/>
<dbReference type="GO" id="GO:0046328">
    <property type="term" value="P:regulation of JNK cascade"/>
    <property type="evidence" value="ECO:0007669"/>
    <property type="project" value="Ensembl"/>
</dbReference>
<evidence type="ECO:0000313" key="5">
    <source>
        <dbReference type="Proteomes" id="UP000472274"/>
    </source>
</evidence>
<proteinExistence type="inferred from homology"/>
<dbReference type="GO" id="GO:0045893">
    <property type="term" value="P:positive regulation of DNA-templated transcription"/>
    <property type="evidence" value="ECO:0007669"/>
    <property type="project" value="Ensembl"/>
</dbReference>
<dbReference type="InterPro" id="IPR026134">
    <property type="entry name" value="MDFI/MDFIC"/>
</dbReference>
<organism evidence="4 5">
    <name type="scientific">Terrapene triunguis</name>
    <name type="common">Three-toed box turtle</name>
    <dbReference type="NCBI Taxonomy" id="2587831"/>
    <lineage>
        <taxon>Eukaryota</taxon>
        <taxon>Metazoa</taxon>
        <taxon>Chordata</taxon>
        <taxon>Craniata</taxon>
        <taxon>Vertebrata</taxon>
        <taxon>Euteleostomi</taxon>
        <taxon>Archelosauria</taxon>
        <taxon>Testudinata</taxon>
        <taxon>Testudines</taxon>
        <taxon>Cryptodira</taxon>
        <taxon>Durocryptodira</taxon>
        <taxon>Testudinoidea</taxon>
        <taxon>Emydidae</taxon>
        <taxon>Terrapene</taxon>
    </lineage>
</organism>
<dbReference type="GO" id="GO:0045892">
    <property type="term" value="P:negative regulation of DNA-templated transcription"/>
    <property type="evidence" value="ECO:0007669"/>
    <property type="project" value="Ensembl"/>
</dbReference>
<sequence length="244" mass="26979">SENLGQCLSAGRNFIWEATCEHITVEFHKKCDKVNTAVGERDITPPSSNQSIQPEIQDQSVWGNRTDGDLIRSKYFQNKLLSQKQVHTSRNNECRSHLQDGDSILANSDSEKGLRVVVRNQQNMSPQSSAEAKRVNASLGCMLRVILSKRKKVVFLLYITLMNCCVHCILACLFCEFLTLCNIVLGQASCGICTSEACCCCCGDEMGDDCNCPCDMDCGIMDTCCESSDCLEICMECCGICFPT</sequence>
<dbReference type="GO" id="GO:0030111">
    <property type="term" value="P:regulation of Wnt signaling pathway"/>
    <property type="evidence" value="ECO:0007669"/>
    <property type="project" value="Ensembl"/>
</dbReference>
<accession>A0A674IV36</accession>
<feature type="region of interest" description="Disordered" evidence="2">
    <location>
        <begin position="40"/>
        <end position="59"/>
    </location>
</feature>
<dbReference type="GO" id="GO:0030957">
    <property type="term" value="F:Tat protein binding"/>
    <property type="evidence" value="ECO:0007669"/>
    <property type="project" value="Ensembl"/>
</dbReference>
<evidence type="ECO:0000256" key="1">
    <source>
        <dbReference type="ARBA" id="ARBA00025778"/>
    </source>
</evidence>
<feature type="transmembrane region" description="Helical" evidence="3">
    <location>
        <begin position="153"/>
        <end position="180"/>
    </location>
</feature>
<evidence type="ECO:0000256" key="2">
    <source>
        <dbReference type="SAM" id="MobiDB-lite"/>
    </source>
</evidence>
<keyword evidence="5" id="KW-1185">Reference proteome</keyword>
<dbReference type="PANTHER" id="PTHR15304:SF0">
    <property type="entry name" value="MYOD FAMILY INHIBITOR DOMAIN-CONTAINING PROTEIN"/>
    <property type="match status" value="1"/>
</dbReference>
<gene>
    <name evidence="4" type="primary">MDFIC</name>
</gene>
<dbReference type="AlphaFoldDB" id="A0A674IV36"/>
<dbReference type="GO" id="GO:0005730">
    <property type="term" value="C:nucleolus"/>
    <property type="evidence" value="ECO:0007669"/>
    <property type="project" value="Ensembl"/>
</dbReference>
<dbReference type="GO" id="GO:0042308">
    <property type="term" value="P:negative regulation of protein import into nucleus"/>
    <property type="evidence" value="ECO:0007669"/>
    <property type="project" value="Ensembl"/>
</dbReference>
<dbReference type="Ensembl" id="ENSTMTT00000011641.1">
    <property type="protein sequence ID" value="ENSTMTP00000011269.1"/>
    <property type="gene ID" value="ENSTMTG00000008157.1"/>
</dbReference>